<dbReference type="Proteomes" id="UP000032458">
    <property type="component" value="Unassembled WGS sequence"/>
</dbReference>
<dbReference type="Gene3D" id="2.30.130.30">
    <property type="entry name" value="Hypothetical protein"/>
    <property type="match status" value="1"/>
</dbReference>
<dbReference type="SUPFAM" id="SSF88697">
    <property type="entry name" value="PUA domain-like"/>
    <property type="match status" value="1"/>
</dbReference>
<dbReference type="AlphaFoldDB" id="A0A0D7CHU3"/>
<dbReference type="InterPro" id="IPR007374">
    <property type="entry name" value="ASCH_domain"/>
</dbReference>
<name>A0A0D7CHU3_9ACTN</name>
<dbReference type="EMBL" id="JRKI01000033">
    <property type="protein sequence ID" value="KIZ15631.1"/>
    <property type="molecule type" value="Genomic_DNA"/>
</dbReference>
<evidence type="ECO:0000313" key="2">
    <source>
        <dbReference type="EMBL" id="KIZ15631.1"/>
    </source>
</evidence>
<protein>
    <recommendedName>
        <fullName evidence="1">ASCH domain-containing protein</fullName>
    </recommendedName>
</protein>
<feature type="domain" description="ASCH" evidence="1">
    <location>
        <begin position="5"/>
        <end position="45"/>
    </location>
</feature>
<dbReference type="InterPro" id="IPR015947">
    <property type="entry name" value="PUA-like_sf"/>
</dbReference>
<sequence length="142" mass="15559">MMRALTIRQPYAAAIAHADKRIENRVWRTAYRGPLLIHASLTPDRRPGRGVSAVVRGLQLDLGAVVAVARLANCHPDDGACSPWSLPGHYHHVLEDVTALPLPVPWKGAQGLWTPPDALLARVCLQLDEARVSRLLEQAEPC</sequence>
<proteinExistence type="predicted"/>
<evidence type="ECO:0000259" key="1">
    <source>
        <dbReference type="Pfam" id="PF04266"/>
    </source>
</evidence>
<keyword evidence="3" id="KW-1185">Reference proteome</keyword>
<dbReference type="Pfam" id="PF04266">
    <property type="entry name" value="ASCH"/>
    <property type="match status" value="1"/>
</dbReference>
<dbReference type="PATRIC" id="fig|1240678.4.peg.5485"/>
<gene>
    <name evidence="2" type="ORF">SNA_25760</name>
</gene>
<evidence type="ECO:0000313" key="3">
    <source>
        <dbReference type="Proteomes" id="UP000032458"/>
    </source>
</evidence>
<accession>A0A0D7CHU3</accession>
<comment type="caution">
    <text evidence="2">The sequence shown here is derived from an EMBL/GenBank/DDBJ whole genome shotgun (WGS) entry which is preliminary data.</text>
</comment>
<reference evidence="2 3" key="1">
    <citation type="submission" date="2014-09" db="EMBL/GenBank/DDBJ databases">
        <title>Draft genome sequence of Streptomyces natalensis ATCC 27448, producer of the antifungal pimaricin.</title>
        <authorList>
            <person name="Mendes M.V."/>
            <person name="Beites T."/>
            <person name="Pires S."/>
            <person name="Santos C.L."/>
            <person name="Moradas-Ferreira P."/>
        </authorList>
    </citation>
    <scope>NUCLEOTIDE SEQUENCE [LARGE SCALE GENOMIC DNA]</scope>
    <source>
        <strain evidence="2 3">ATCC 27448</strain>
    </source>
</reference>
<organism evidence="2 3">
    <name type="scientific">Streptomyces natalensis ATCC 27448</name>
    <dbReference type="NCBI Taxonomy" id="1240678"/>
    <lineage>
        <taxon>Bacteria</taxon>
        <taxon>Bacillati</taxon>
        <taxon>Actinomycetota</taxon>
        <taxon>Actinomycetes</taxon>
        <taxon>Kitasatosporales</taxon>
        <taxon>Streptomycetaceae</taxon>
        <taxon>Streptomyces</taxon>
    </lineage>
</organism>